<evidence type="ECO:0000256" key="1">
    <source>
        <dbReference type="ARBA" id="ARBA00023115"/>
    </source>
</evidence>
<name>A0A3B8WKB2_MARNT</name>
<dbReference type="InterPro" id="IPR029063">
    <property type="entry name" value="SAM-dependent_MTases_sf"/>
</dbReference>
<accession>A0A3B8WKB2</accession>
<proteinExistence type="predicted"/>
<evidence type="ECO:0000313" key="2">
    <source>
        <dbReference type="EMBL" id="HAC28910.1"/>
    </source>
</evidence>
<dbReference type="Gene3D" id="3.40.50.150">
    <property type="entry name" value="Vaccinia Virus protein VP39"/>
    <property type="match status" value="1"/>
</dbReference>
<dbReference type="PANTHER" id="PTHR43317:SF1">
    <property type="entry name" value="THERMOSPERMINE SYNTHASE ACAULIS5"/>
    <property type="match status" value="1"/>
</dbReference>
<dbReference type="GO" id="GO:0006596">
    <property type="term" value="P:polyamine biosynthetic process"/>
    <property type="evidence" value="ECO:0007669"/>
    <property type="project" value="UniProtKB-KW"/>
</dbReference>
<dbReference type="EMBL" id="DLYI01000188">
    <property type="protein sequence ID" value="HAC28910.1"/>
    <property type="molecule type" value="Genomic_DNA"/>
</dbReference>
<comment type="caution">
    <text evidence="2">The sequence shown here is derived from an EMBL/GenBank/DDBJ whole genome shotgun (WGS) entry which is preliminary data.</text>
</comment>
<dbReference type="SUPFAM" id="SSF53335">
    <property type="entry name" value="S-adenosyl-L-methionine-dependent methyltransferases"/>
    <property type="match status" value="1"/>
</dbReference>
<gene>
    <name evidence="2" type="ORF">DCF82_14010</name>
</gene>
<organism evidence="2 3">
    <name type="scientific">Marinobacter nauticus</name>
    <name type="common">Marinobacter hydrocarbonoclasticus</name>
    <name type="synonym">Marinobacter aquaeolei</name>
    <dbReference type="NCBI Taxonomy" id="2743"/>
    <lineage>
        <taxon>Bacteria</taxon>
        <taxon>Pseudomonadati</taxon>
        <taxon>Pseudomonadota</taxon>
        <taxon>Gammaproteobacteria</taxon>
        <taxon>Pseudomonadales</taxon>
        <taxon>Marinobacteraceae</taxon>
        <taxon>Marinobacter</taxon>
    </lineage>
</organism>
<evidence type="ECO:0000313" key="3">
    <source>
        <dbReference type="Proteomes" id="UP000261325"/>
    </source>
</evidence>
<dbReference type="AlphaFoldDB" id="A0A3B8WKB2"/>
<reference evidence="2 3" key="1">
    <citation type="journal article" date="2018" name="Nat. Biotechnol.">
        <title>A standardized bacterial taxonomy based on genome phylogeny substantially revises the tree of life.</title>
        <authorList>
            <person name="Parks D.H."/>
            <person name="Chuvochina M."/>
            <person name="Waite D.W."/>
            <person name="Rinke C."/>
            <person name="Skarshewski A."/>
            <person name="Chaumeil P.A."/>
            <person name="Hugenholtz P."/>
        </authorList>
    </citation>
    <scope>NUCLEOTIDE SEQUENCE [LARGE SCALE GENOMIC DNA]</scope>
    <source>
        <strain evidence="2">UBA9049</strain>
    </source>
</reference>
<dbReference type="Proteomes" id="UP000261325">
    <property type="component" value="Unassembled WGS sequence"/>
</dbReference>
<keyword evidence="1" id="KW-0620">Polyamine biosynthesis</keyword>
<protein>
    <submittedName>
        <fullName evidence="2">Spermidine synthase</fullName>
    </submittedName>
</protein>
<sequence length="260" mass="29303">MGTIIKRPEIKGDIVHVANDRYGNILVIDDRKHRILSFDSVFEQSKILRSAPRVPVHEYNRAMLLPLAFSTPARATVLGLGGGALASGLFTLLPDSRIDVYELRQKVADIARDWFSLPESDRLTVTIADARLAVDELPEASTDMILTDLYSADRMSPAQSQRQFIKACSRALTATGWLALNYHRMPEPEGNLIRELKRQFPLLLYFKSRTNNWVIYGSKSDFDPWDLDTAHLKSLEARLPIGWRKLASKLSRLSPATTTP</sequence>
<dbReference type="PANTHER" id="PTHR43317">
    <property type="entry name" value="THERMOSPERMINE SYNTHASE ACAULIS5"/>
    <property type="match status" value="1"/>
</dbReference>